<sequence>MILIGKLSKLSGRSRFIMSLRSTRLELKCHSIVVYAVEVCPMPAGAEQQDHPEKELTG</sequence>
<comment type="caution">
    <text evidence="1">The sequence shown here is derived from an EMBL/GenBank/DDBJ whole genome shotgun (WGS) entry which is preliminary data.</text>
</comment>
<name>A0A0L6VMV4_9BASI</name>
<dbReference type="VEuPathDB" id="FungiDB:VP01_13144g1"/>
<keyword evidence="2" id="KW-1185">Reference proteome</keyword>
<protein>
    <submittedName>
        <fullName evidence="1">Uncharacterized protein</fullName>
    </submittedName>
</protein>
<gene>
    <name evidence="1" type="ORF">VP01_13144g1</name>
</gene>
<dbReference type="AlphaFoldDB" id="A0A0L6VMV4"/>
<proteinExistence type="predicted"/>
<dbReference type="EMBL" id="LAVV01003493">
    <property type="protein sequence ID" value="KNZ62098.1"/>
    <property type="molecule type" value="Genomic_DNA"/>
</dbReference>
<evidence type="ECO:0000313" key="1">
    <source>
        <dbReference type="EMBL" id="KNZ62098.1"/>
    </source>
</evidence>
<dbReference type="Proteomes" id="UP000037035">
    <property type="component" value="Unassembled WGS sequence"/>
</dbReference>
<accession>A0A0L6VMV4</accession>
<feature type="non-terminal residue" evidence="1">
    <location>
        <position position="58"/>
    </location>
</feature>
<reference evidence="1 2" key="1">
    <citation type="submission" date="2015-08" db="EMBL/GenBank/DDBJ databases">
        <title>Next Generation Sequencing and Analysis of the Genome of Puccinia sorghi L Schw, the Causal Agent of Maize Common Rust.</title>
        <authorList>
            <person name="Rochi L."/>
            <person name="Burguener G."/>
            <person name="Darino M."/>
            <person name="Turjanski A."/>
            <person name="Kreff E."/>
            <person name="Dieguez M.J."/>
            <person name="Sacco F."/>
        </authorList>
    </citation>
    <scope>NUCLEOTIDE SEQUENCE [LARGE SCALE GENOMIC DNA]</scope>
    <source>
        <strain evidence="1 2">RO10H11247</strain>
    </source>
</reference>
<evidence type="ECO:0000313" key="2">
    <source>
        <dbReference type="Proteomes" id="UP000037035"/>
    </source>
</evidence>
<organism evidence="1 2">
    <name type="scientific">Puccinia sorghi</name>
    <dbReference type="NCBI Taxonomy" id="27349"/>
    <lineage>
        <taxon>Eukaryota</taxon>
        <taxon>Fungi</taxon>
        <taxon>Dikarya</taxon>
        <taxon>Basidiomycota</taxon>
        <taxon>Pucciniomycotina</taxon>
        <taxon>Pucciniomycetes</taxon>
        <taxon>Pucciniales</taxon>
        <taxon>Pucciniaceae</taxon>
        <taxon>Puccinia</taxon>
    </lineage>
</organism>